<dbReference type="EMBL" id="JAWDGP010004963">
    <property type="protein sequence ID" value="KAK3760727.1"/>
    <property type="molecule type" value="Genomic_DNA"/>
</dbReference>
<keyword evidence="3" id="KW-1185">Reference proteome</keyword>
<accession>A0AAE1D802</accession>
<dbReference type="GO" id="GO:0050659">
    <property type="term" value="F:N-acetylgalactosamine 4-sulfate 6-O-sulfotransferase activity"/>
    <property type="evidence" value="ECO:0007669"/>
    <property type="project" value="TreeGrafter"/>
</dbReference>
<evidence type="ECO:0000313" key="2">
    <source>
        <dbReference type="EMBL" id="KAK3760727.1"/>
    </source>
</evidence>
<protein>
    <recommendedName>
        <fullName evidence="1">Sulfotransferase domain-containing protein</fullName>
    </recommendedName>
</protein>
<organism evidence="2 3">
    <name type="scientific">Elysia crispata</name>
    <name type="common">lettuce slug</name>
    <dbReference type="NCBI Taxonomy" id="231223"/>
    <lineage>
        <taxon>Eukaryota</taxon>
        <taxon>Metazoa</taxon>
        <taxon>Spiralia</taxon>
        <taxon>Lophotrochozoa</taxon>
        <taxon>Mollusca</taxon>
        <taxon>Gastropoda</taxon>
        <taxon>Heterobranchia</taxon>
        <taxon>Euthyneura</taxon>
        <taxon>Panpulmonata</taxon>
        <taxon>Sacoglossa</taxon>
        <taxon>Placobranchoidea</taxon>
        <taxon>Plakobranchidae</taxon>
        <taxon>Elysia</taxon>
    </lineage>
</organism>
<dbReference type="Proteomes" id="UP001283361">
    <property type="component" value="Unassembled WGS sequence"/>
</dbReference>
<feature type="domain" description="Sulfotransferase" evidence="1">
    <location>
        <begin position="330"/>
        <end position="482"/>
    </location>
</feature>
<dbReference type="InterPro" id="IPR052654">
    <property type="entry name" value="CS_Sulfotransferase"/>
</dbReference>
<evidence type="ECO:0000313" key="3">
    <source>
        <dbReference type="Proteomes" id="UP001283361"/>
    </source>
</evidence>
<reference evidence="2" key="1">
    <citation type="journal article" date="2023" name="G3 (Bethesda)">
        <title>A reference genome for the long-term kleptoplast-retaining sea slug Elysia crispata morphotype clarki.</title>
        <authorList>
            <person name="Eastman K.E."/>
            <person name="Pendleton A.L."/>
            <person name="Shaikh M.A."/>
            <person name="Suttiyut T."/>
            <person name="Ogas R."/>
            <person name="Tomko P."/>
            <person name="Gavelis G."/>
            <person name="Widhalm J.R."/>
            <person name="Wisecaver J.H."/>
        </authorList>
    </citation>
    <scope>NUCLEOTIDE SEQUENCE</scope>
    <source>
        <strain evidence="2">ECLA1</strain>
    </source>
</reference>
<dbReference type="AlphaFoldDB" id="A0AAE1D802"/>
<comment type="caution">
    <text evidence="2">The sequence shown here is derived from an EMBL/GenBank/DDBJ whole genome shotgun (WGS) entry which is preliminary data.</text>
</comment>
<dbReference type="InterPro" id="IPR027417">
    <property type="entry name" value="P-loop_NTPase"/>
</dbReference>
<dbReference type="SUPFAM" id="SSF52540">
    <property type="entry name" value="P-loop containing nucleoside triphosphate hydrolases"/>
    <property type="match status" value="1"/>
</dbReference>
<dbReference type="Pfam" id="PF00685">
    <property type="entry name" value="Sulfotransfer_1"/>
    <property type="match status" value="1"/>
</dbReference>
<sequence length="512" mass="58221">MLPSRGRLIRITSACALLTALAYLCAVSTTWKSPSGVSFFFSPADDSGAAGDGEERSVSKPKLKHSTRLAAAFRQDGGRKRDYVIQDRLMDKPAVLKGERIKQLPFTENMDGTRKLVTGDPVVETGSQPIRGGQAHTIPFALTNLITSMSELKGRHSDFITGPCSNKTLSGPQDRKYGFIGPFPYLRDYKNPCWLPKGSTQVRCVPYFYLIGAPKAGSTDVFWRIKGHPHVTSGRAKEVRWFDRQRFPLEKGSSAAMPSFENYLEFFQRPTGYVQSATIRSKNGTIYHHRIIADGSPTYYYSSFNWRLVPGNEGCHEPRVTAMSHVHHLWPQAKLILVLRNPVTRLFSTYLYNTHLPGFNASAAQFDLWVKQSMETWFRCVGGASFRHCMYERQVIYDSAISTFVAGIYSRYVLDLLKIFPRKQIYFVHLESYSAEIQNTLRQIYSFLELPPLTEEALAKVSRKDDSKRNRGRNYAAVPEMWPSTRKLLEHFYAPYNAELSAILDGDSRWLW</sequence>
<dbReference type="PANTHER" id="PTHR15723:SF0">
    <property type="entry name" value="CARBOHYDRATE SULFOTRANSFERASE 15"/>
    <property type="match status" value="1"/>
</dbReference>
<dbReference type="InterPro" id="IPR000863">
    <property type="entry name" value="Sulfotransferase_dom"/>
</dbReference>
<name>A0AAE1D802_9GAST</name>
<evidence type="ECO:0000259" key="1">
    <source>
        <dbReference type="Pfam" id="PF00685"/>
    </source>
</evidence>
<gene>
    <name evidence="2" type="ORF">RRG08_009362</name>
</gene>
<dbReference type="GO" id="GO:0019319">
    <property type="term" value="P:hexose biosynthetic process"/>
    <property type="evidence" value="ECO:0007669"/>
    <property type="project" value="TreeGrafter"/>
</dbReference>
<proteinExistence type="predicted"/>
<dbReference type="Gene3D" id="3.40.50.300">
    <property type="entry name" value="P-loop containing nucleotide triphosphate hydrolases"/>
    <property type="match status" value="1"/>
</dbReference>
<dbReference type="PANTHER" id="PTHR15723">
    <property type="entry name" value="CARBOHYDRATE SULFOTRANSFERASE 15"/>
    <property type="match status" value="1"/>
</dbReference>